<evidence type="ECO:0000313" key="6">
    <source>
        <dbReference type="EMBL" id="WZO34771.1"/>
    </source>
</evidence>
<dbReference type="Pfam" id="PF16859">
    <property type="entry name" value="TetR_C_11"/>
    <property type="match status" value="1"/>
</dbReference>
<keyword evidence="1" id="KW-0805">Transcription regulation</keyword>
<evidence type="ECO:0000256" key="2">
    <source>
        <dbReference type="ARBA" id="ARBA00023125"/>
    </source>
</evidence>
<feature type="domain" description="HTH tetR-type" evidence="5">
    <location>
        <begin position="12"/>
        <end position="72"/>
    </location>
</feature>
<keyword evidence="2 4" id="KW-0238">DNA-binding</keyword>
<sequence>MNAAPDPSRRSERAHVAVLDAALALCRENGLAQLTIEGIADRAGVSKKTIYRWWPSKGAVLLDAVSEVANRTARHGDTGDLAADMRAQLSNVVAIISPQDTSPLAALVAEGQRDPALAASIREQLIVPSIAGFEERMRSAQRAGQIPENADFGVALDLFYGPIYHRLVYRLGLPDEHEIRARVDHVIAGLRAMG</sequence>
<dbReference type="EMBL" id="CP151632">
    <property type="protein sequence ID" value="WZO34771.1"/>
    <property type="molecule type" value="Genomic_DNA"/>
</dbReference>
<protein>
    <submittedName>
        <fullName evidence="6">TetR/AcrR family transcriptional regulator</fullName>
    </submittedName>
</protein>
<dbReference type="GO" id="GO:0000976">
    <property type="term" value="F:transcription cis-regulatory region binding"/>
    <property type="evidence" value="ECO:0007669"/>
    <property type="project" value="TreeGrafter"/>
</dbReference>
<evidence type="ECO:0000256" key="4">
    <source>
        <dbReference type="PROSITE-ProRule" id="PRU00335"/>
    </source>
</evidence>
<evidence type="ECO:0000256" key="1">
    <source>
        <dbReference type="ARBA" id="ARBA00023015"/>
    </source>
</evidence>
<dbReference type="InterPro" id="IPR036271">
    <property type="entry name" value="Tet_transcr_reg_TetR-rel_C_sf"/>
</dbReference>
<dbReference type="InterPro" id="IPR011075">
    <property type="entry name" value="TetR_C"/>
</dbReference>
<proteinExistence type="predicted"/>
<organism evidence="6">
    <name type="scientific">Microbacterium sp. LWS13-1.2</name>
    <dbReference type="NCBI Taxonomy" id="3135264"/>
    <lineage>
        <taxon>Bacteria</taxon>
        <taxon>Bacillati</taxon>
        <taxon>Actinomycetota</taxon>
        <taxon>Actinomycetes</taxon>
        <taxon>Micrococcales</taxon>
        <taxon>Microbacteriaceae</taxon>
        <taxon>Microbacterium</taxon>
    </lineage>
</organism>
<dbReference type="InterPro" id="IPR009057">
    <property type="entry name" value="Homeodomain-like_sf"/>
</dbReference>
<name>A0AAU6SCV2_9MICO</name>
<dbReference type="InterPro" id="IPR050109">
    <property type="entry name" value="HTH-type_TetR-like_transc_reg"/>
</dbReference>
<dbReference type="SUPFAM" id="SSF48498">
    <property type="entry name" value="Tetracyclin repressor-like, C-terminal domain"/>
    <property type="match status" value="1"/>
</dbReference>
<feature type="DNA-binding region" description="H-T-H motif" evidence="4">
    <location>
        <begin position="35"/>
        <end position="54"/>
    </location>
</feature>
<accession>A0AAU6SCV2</accession>
<dbReference type="Pfam" id="PF00440">
    <property type="entry name" value="TetR_N"/>
    <property type="match status" value="1"/>
</dbReference>
<dbReference type="RefSeq" id="WP_349425642.1">
    <property type="nucleotide sequence ID" value="NZ_CP151632.1"/>
</dbReference>
<dbReference type="InterPro" id="IPR001647">
    <property type="entry name" value="HTH_TetR"/>
</dbReference>
<dbReference type="PANTHER" id="PTHR30055:SF148">
    <property type="entry name" value="TETR-FAMILY TRANSCRIPTIONAL REGULATOR"/>
    <property type="match status" value="1"/>
</dbReference>
<dbReference type="PROSITE" id="PS50977">
    <property type="entry name" value="HTH_TETR_2"/>
    <property type="match status" value="1"/>
</dbReference>
<reference evidence="6" key="1">
    <citation type="submission" date="2024-04" db="EMBL/GenBank/DDBJ databases">
        <authorList>
            <person name="Roder T."/>
            <person name="Oberhansli S."/>
            <person name="Kreuzer M."/>
        </authorList>
    </citation>
    <scope>NUCLEOTIDE SEQUENCE</scope>
    <source>
        <strain evidence="6">LWS13-1.2</strain>
    </source>
</reference>
<evidence type="ECO:0000256" key="3">
    <source>
        <dbReference type="ARBA" id="ARBA00023163"/>
    </source>
</evidence>
<evidence type="ECO:0000259" key="5">
    <source>
        <dbReference type="PROSITE" id="PS50977"/>
    </source>
</evidence>
<dbReference type="GO" id="GO:0003700">
    <property type="term" value="F:DNA-binding transcription factor activity"/>
    <property type="evidence" value="ECO:0007669"/>
    <property type="project" value="TreeGrafter"/>
</dbReference>
<dbReference type="Gene3D" id="1.10.357.10">
    <property type="entry name" value="Tetracycline Repressor, domain 2"/>
    <property type="match status" value="1"/>
</dbReference>
<dbReference type="AlphaFoldDB" id="A0AAU6SCV2"/>
<dbReference type="PANTHER" id="PTHR30055">
    <property type="entry name" value="HTH-TYPE TRANSCRIPTIONAL REGULATOR RUTR"/>
    <property type="match status" value="1"/>
</dbReference>
<dbReference type="PRINTS" id="PR00455">
    <property type="entry name" value="HTHTETR"/>
</dbReference>
<gene>
    <name evidence="6" type="ORF">MRBLWS13_002439</name>
</gene>
<dbReference type="Gene3D" id="1.10.10.60">
    <property type="entry name" value="Homeodomain-like"/>
    <property type="match status" value="1"/>
</dbReference>
<keyword evidence="3" id="KW-0804">Transcription</keyword>
<dbReference type="SUPFAM" id="SSF46689">
    <property type="entry name" value="Homeodomain-like"/>
    <property type="match status" value="1"/>
</dbReference>